<dbReference type="HOGENOM" id="CLU_042324_2_1_2"/>
<keyword evidence="3 7" id="KW-0235">DNA replication</keyword>
<evidence type="ECO:0000259" key="8">
    <source>
        <dbReference type="SMART" id="SM00382"/>
    </source>
</evidence>
<dbReference type="Proteomes" id="UP000002654">
    <property type="component" value="Chromosome"/>
</dbReference>
<keyword evidence="10" id="KW-1185">Reference proteome</keyword>
<dbReference type="GO" id="GO:0005524">
    <property type="term" value="F:ATP binding"/>
    <property type="evidence" value="ECO:0007669"/>
    <property type="project" value="UniProtKB-UniRule"/>
</dbReference>
<dbReference type="GO" id="GO:0003677">
    <property type="term" value="F:DNA binding"/>
    <property type="evidence" value="ECO:0007669"/>
    <property type="project" value="InterPro"/>
</dbReference>
<accession>G4RLM4</accession>
<sequence>MSLGELFWFEKYRPKSFAEIVDLEEIKARLAEFIKAGNMPHLLFYGPPGTGKTTTALVLARELYGERWRENTLELNASDERGINVIRERVKEFARTAPAGGAPFKLVVLDEADNMTSDAQQALRRIMEMYAATTRFVLLANYVSRIIDPILSRCAVFRFPPMPKPLMAQRLQYIASQERIKLTEDGIDAIYEISQGDMRRAINLLQMAAASAGVVDKESVAAVASAAKPSEILEIFNLAFSGDVEKARERLRDLMYMRGIAGIDILKALQRELPRLQIDEETKAAVAELLADVDLRLVEGSDEELQLTYMLVKLAALGARARVQTKKR</sequence>
<dbReference type="GO" id="GO:0005663">
    <property type="term" value="C:DNA replication factor C complex"/>
    <property type="evidence" value="ECO:0007669"/>
    <property type="project" value="InterPro"/>
</dbReference>
<dbReference type="CDD" id="cd00009">
    <property type="entry name" value="AAA"/>
    <property type="match status" value="1"/>
</dbReference>
<dbReference type="OrthoDB" id="7928at2157"/>
<keyword evidence="4 7" id="KW-0547">Nucleotide-binding</keyword>
<dbReference type="SMART" id="SM00382">
    <property type="entry name" value="AAA"/>
    <property type="match status" value="1"/>
</dbReference>
<dbReference type="InterPro" id="IPR050238">
    <property type="entry name" value="DNA_Rep/Repair_Clamp_Loader"/>
</dbReference>
<dbReference type="Gene3D" id="1.20.272.10">
    <property type="match status" value="1"/>
</dbReference>
<evidence type="ECO:0000313" key="10">
    <source>
        <dbReference type="Proteomes" id="UP000002654"/>
    </source>
</evidence>
<evidence type="ECO:0000256" key="1">
    <source>
        <dbReference type="ARBA" id="ARBA00009668"/>
    </source>
</evidence>
<dbReference type="AlphaFoldDB" id="G4RLM4"/>
<dbReference type="InterPro" id="IPR003593">
    <property type="entry name" value="AAA+_ATPase"/>
</dbReference>
<organism evidence="9 10">
    <name type="scientific">Thermoproteus tenax (strain ATCC 35583 / DSM 2078 / JCM 9277 / NBRC 100435 / Kra 1)</name>
    <dbReference type="NCBI Taxonomy" id="768679"/>
    <lineage>
        <taxon>Archaea</taxon>
        <taxon>Thermoproteota</taxon>
        <taxon>Thermoprotei</taxon>
        <taxon>Thermoproteales</taxon>
        <taxon>Thermoproteaceae</taxon>
        <taxon>Thermoproteus</taxon>
    </lineage>
</organism>
<dbReference type="KEGG" id="ttn:TTX_1851"/>
<dbReference type="GeneID" id="11262736"/>
<dbReference type="PATRIC" id="fig|768679.9.peg.1875"/>
<feature type="binding site" evidence="7">
    <location>
        <begin position="46"/>
        <end position="53"/>
    </location>
    <ligand>
        <name>ATP</name>
        <dbReference type="ChEBI" id="CHEBI:30616"/>
    </ligand>
</feature>
<dbReference type="Pfam" id="PF21960">
    <property type="entry name" value="RCF1-5-like_lid"/>
    <property type="match status" value="1"/>
</dbReference>
<evidence type="ECO:0000256" key="6">
    <source>
        <dbReference type="ARBA" id="ARBA00031749"/>
    </source>
</evidence>
<dbReference type="InterPro" id="IPR023748">
    <property type="entry name" value="Rep_factor-C_ssu_arc"/>
</dbReference>
<dbReference type="SUPFAM" id="SSF48019">
    <property type="entry name" value="post-AAA+ oligomerization domain-like"/>
    <property type="match status" value="1"/>
</dbReference>
<dbReference type="SUPFAM" id="SSF52540">
    <property type="entry name" value="P-loop containing nucleoside triphosphate hydrolases"/>
    <property type="match status" value="1"/>
</dbReference>
<dbReference type="InterPro" id="IPR003959">
    <property type="entry name" value="ATPase_AAA_core"/>
</dbReference>
<dbReference type="GO" id="GO:0003689">
    <property type="term" value="F:DNA clamp loader activity"/>
    <property type="evidence" value="ECO:0007669"/>
    <property type="project" value="UniProtKB-UniRule"/>
</dbReference>
<dbReference type="InterPro" id="IPR008921">
    <property type="entry name" value="DNA_pol3_clamp-load_cplx_C"/>
</dbReference>
<dbReference type="HAMAP" id="MF_01509">
    <property type="entry name" value="RfcS"/>
    <property type="match status" value="1"/>
</dbReference>
<protein>
    <recommendedName>
        <fullName evidence="2 7">Replication factor C small subunit</fullName>
        <shortName evidence="7">RFC small subunit</shortName>
    </recommendedName>
    <alternativeName>
        <fullName evidence="6 7">Clamp loader small subunit</fullName>
    </alternativeName>
</protein>
<dbReference type="Pfam" id="PF00004">
    <property type="entry name" value="AAA"/>
    <property type="match status" value="1"/>
</dbReference>
<dbReference type="FunFam" id="3.40.50.300:FF:000129">
    <property type="entry name" value="Replication factor C subunit 5"/>
    <property type="match status" value="1"/>
</dbReference>
<dbReference type="GO" id="GO:0006281">
    <property type="term" value="P:DNA repair"/>
    <property type="evidence" value="ECO:0007669"/>
    <property type="project" value="TreeGrafter"/>
</dbReference>
<dbReference type="CDD" id="cd18140">
    <property type="entry name" value="HLD_clamp_RFC"/>
    <property type="match status" value="1"/>
</dbReference>
<dbReference type="InterPro" id="IPR013748">
    <property type="entry name" value="Rep_factorC_C"/>
</dbReference>
<evidence type="ECO:0000256" key="2">
    <source>
        <dbReference type="ARBA" id="ARBA00014164"/>
    </source>
</evidence>
<dbReference type="eggNOG" id="arCOG00469">
    <property type="taxonomic scope" value="Archaea"/>
</dbReference>
<comment type="similarity">
    <text evidence="1 7">Belongs to the activator 1 small subunits family. RfcS subfamily.</text>
</comment>
<proteinExistence type="inferred from homology"/>
<dbReference type="FunFam" id="1.10.8.60:FF:000012">
    <property type="entry name" value="Replication factor C subunit 4"/>
    <property type="match status" value="1"/>
</dbReference>
<comment type="subunit">
    <text evidence="7">Heteromultimer composed of small subunits (RfcS) and large subunits (RfcL).</text>
</comment>
<dbReference type="InterPro" id="IPR027417">
    <property type="entry name" value="P-loop_NTPase"/>
</dbReference>
<comment type="function">
    <text evidence="7">Part of the RFC clamp loader complex which loads the PCNA sliding clamp onto DNA.</text>
</comment>
<evidence type="ECO:0000313" key="9">
    <source>
        <dbReference type="EMBL" id="CCC82469.1"/>
    </source>
</evidence>
<dbReference type="NCBIfam" id="NF001679">
    <property type="entry name" value="PRK00440.1"/>
    <property type="match status" value="1"/>
</dbReference>
<dbReference type="EMBL" id="FN869859">
    <property type="protein sequence ID" value="CCC82469.1"/>
    <property type="molecule type" value="Genomic_DNA"/>
</dbReference>
<dbReference type="RefSeq" id="WP_014127723.1">
    <property type="nucleotide sequence ID" value="NC_016070.1"/>
</dbReference>
<dbReference type="InterPro" id="IPR047854">
    <property type="entry name" value="RFC_lid"/>
</dbReference>
<dbReference type="GO" id="GO:0016887">
    <property type="term" value="F:ATP hydrolysis activity"/>
    <property type="evidence" value="ECO:0007669"/>
    <property type="project" value="InterPro"/>
</dbReference>
<dbReference type="PaxDb" id="768679-TTX_1851"/>
<name>G4RLM4_THETK</name>
<feature type="domain" description="AAA+ ATPase" evidence="8">
    <location>
        <begin position="38"/>
        <end position="163"/>
    </location>
</feature>
<dbReference type="Pfam" id="PF08542">
    <property type="entry name" value="Rep_fac_C"/>
    <property type="match status" value="1"/>
</dbReference>
<evidence type="ECO:0000256" key="3">
    <source>
        <dbReference type="ARBA" id="ARBA00022705"/>
    </source>
</evidence>
<gene>
    <name evidence="9" type="primary">rfcS1</name>
    <name evidence="7" type="synonym">rfcS</name>
    <name evidence="9" type="ordered locus">TTX_1851</name>
</gene>
<dbReference type="Gene3D" id="3.40.50.300">
    <property type="entry name" value="P-loop containing nucleotide triphosphate hydrolases"/>
    <property type="match status" value="1"/>
</dbReference>
<reference evidence="9 10" key="1">
    <citation type="journal article" date="2011" name="PLoS ONE">
        <title>The complete genome sequence of Thermoproteus tenax: a physiologically versatile member of the Crenarchaeota.</title>
        <authorList>
            <person name="Siebers B."/>
            <person name="Zaparty M."/>
            <person name="Raddatz G."/>
            <person name="Tjaden B."/>
            <person name="Albers S.V."/>
            <person name="Bell S.D."/>
            <person name="Blombach F."/>
            <person name="Kletzin A."/>
            <person name="Kyrpides N."/>
            <person name="Lanz C."/>
            <person name="Plagens A."/>
            <person name="Rampp M."/>
            <person name="Rosinus A."/>
            <person name="von Jan M."/>
            <person name="Makarova K.S."/>
            <person name="Klenk H.P."/>
            <person name="Schuster S.C."/>
            <person name="Hensel R."/>
        </authorList>
    </citation>
    <scope>NUCLEOTIDE SEQUENCE [LARGE SCALE GENOMIC DNA]</scope>
    <source>
        <strain evidence="10">ATCC 35583 / DSM 2078 / JCM 9277 / NBRC 100435 / Kra 1</strain>
    </source>
</reference>
<evidence type="ECO:0000256" key="7">
    <source>
        <dbReference type="HAMAP-Rule" id="MF_01509"/>
    </source>
</evidence>
<dbReference type="FunFam" id="1.20.272.10:FF:000029">
    <property type="entry name" value="Replication factor C small subunit"/>
    <property type="match status" value="1"/>
</dbReference>
<dbReference type="STRING" id="768679.TTX_1851"/>
<dbReference type="Gene3D" id="1.10.8.60">
    <property type="match status" value="1"/>
</dbReference>
<dbReference type="PANTHER" id="PTHR11669:SF20">
    <property type="entry name" value="REPLICATION FACTOR C SUBUNIT 4"/>
    <property type="match status" value="1"/>
</dbReference>
<evidence type="ECO:0000256" key="4">
    <source>
        <dbReference type="ARBA" id="ARBA00022741"/>
    </source>
</evidence>
<keyword evidence="5 7" id="KW-0067">ATP-binding</keyword>
<evidence type="ECO:0000256" key="5">
    <source>
        <dbReference type="ARBA" id="ARBA00022840"/>
    </source>
</evidence>
<dbReference type="GO" id="GO:0006261">
    <property type="term" value="P:DNA-templated DNA replication"/>
    <property type="evidence" value="ECO:0007669"/>
    <property type="project" value="TreeGrafter"/>
</dbReference>
<dbReference type="PANTHER" id="PTHR11669">
    <property type="entry name" value="REPLICATION FACTOR C / DNA POLYMERASE III GAMMA-TAU SUBUNIT"/>
    <property type="match status" value="1"/>
</dbReference>